<comment type="caution">
    <text evidence="2">The sequence shown here is derived from an EMBL/GenBank/DDBJ whole genome shotgun (WGS) entry which is preliminary data.</text>
</comment>
<evidence type="ECO:0000313" key="3">
    <source>
        <dbReference type="Proteomes" id="UP000807306"/>
    </source>
</evidence>
<proteinExistence type="predicted"/>
<organism evidence="2 3">
    <name type="scientific">Crepidotus variabilis</name>
    <dbReference type="NCBI Taxonomy" id="179855"/>
    <lineage>
        <taxon>Eukaryota</taxon>
        <taxon>Fungi</taxon>
        <taxon>Dikarya</taxon>
        <taxon>Basidiomycota</taxon>
        <taxon>Agaricomycotina</taxon>
        <taxon>Agaricomycetes</taxon>
        <taxon>Agaricomycetidae</taxon>
        <taxon>Agaricales</taxon>
        <taxon>Agaricineae</taxon>
        <taxon>Crepidotaceae</taxon>
        <taxon>Crepidotus</taxon>
    </lineage>
</organism>
<dbReference type="EMBL" id="MU158070">
    <property type="protein sequence ID" value="KAF9521423.1"/>
    <property type="molecule type" value="Genomic_DNA"/>
</dbReference>
<name>A0A9P6E2N4_9AGAR</name>
<evidence type="ECO:0000313" key="2">
    <source>
        <dbReference type="EMBL" id="KAF9521423.1"/>
    </source>
</evidence>
<gene>
    <name evidence="2" type="ORF">CPB83DRAFT_900745</name>
</gene>
<accession>A0A9P6E2N4</accession>
<dbReference type="AlphaFoldDB" id="A0A9P6E2N4"/>
<evidence type="ECO:0000256" key="1">
    <source>
        <dbReference type="SAM" id="MobiDB-lite"/>
    </source>
</evidence>
<feature type="region of interest" description="Disordered" evidence="1">
    <location>
        <begin position="1"/>
        <end position="20"/>
    </location>
</feature>
<reference evidence="2" key="1">
    <citation type="submission" date="2020-11" db="EMBL/GenBank/DDBJ databases">
        <authorList>
            <consortium name="DOE Joint Genome Institute"/>
            <person name="Ahrendt S."/>
            <person name="Riley R."/>
            <person name="Andreopoulos W."/>
            <person name="Labutti K."/>
            <person name="Pangilinan J."/>
            <person name="Ruiz-Duenas F.J."/>
            <person name="Barrasa J.M."/>
            <person name="Sanchez-Garcia M."/>
            <person name="Camarero S."/>
            <person name="Miyauchi S."/>
            <person name="Serrano A."/>
            <person name="Linde D."/>
            <person name="Babiker R."/>
            <person name="Drula E."/>
            <person name="Ayuso-Fernandez I."/>
            <person name="Pacheco R."/>
            <person name="Padilla G."/>
            <person name="Ferreira P."/>
            <person name="Barriuso J."/>
            <person name="Kellner H."/>
            <person name="Castanera R."/>
            <person name="Alfaro M."/>
            <person name="Ramirez L."/>
            <person name="Pisabarro A.G."/>
            <person name="Kuo A."/>
            <person name="Tritt A."/>
            <person name="Lipzen A."/>
            <person name="He G."/>
            <person name="Yan M."/>
            <person name="Ng V."/>
            <person name="Cullen D."/>
            <person name="Martin F."/>
            <person name="Rosso M.-N."/>
            <person name="Henrissat B."/>
            <person name="Hibbett D."/>
            <person name="Martinez A.T."/>
            <person name="Grigoriev I.V."/>
        </authorList>
    </citation>
    <scope>NUCLEOTIDE SEQUENCE</scope>
    <source>
        <strain evidence="2">CBS 506.95</strain>
    </source>
</reference>
<protein>
    <submittedName>
        <fullName evidence="2">Uncharacterized protein</fullName>
    </submittedName>
</protein>
<sequence>MSVTPSKTTVVAPHPPPKAPPKLIGNGKGVIVKQASASLYNTAGDEALNKIIDTHFDEYEWILVKTFDNTLAKKDLEGQHPLDTKRVITSGADANNNWDFVSEVNRLKIHYDDTTKIFVDSETKSPTEQTVAVIVPAGGVVHLYQKRYKFTAKVWFILDARGHIWTVGNWRRSGIPIVTGTYYVDSNEYTAHSSALSDTKNLVVTKGTISHDPTFNILQFENCTQRCQDYLRSRGV</sequence>
<keyword evidence="3" id="KW-1185">Reference proteome</keyword>
<dbReference type="OrthoDB" id="3678961at2759"/>
<dbReference type="Proteomes" id="UP000807306">
    <property type="component" value="Unassembled WGS sequence"/>
</dbReference>